<dbReference type="AlphaFoldDB" id="A0A1U7M175"/>
<comment type="subcellular location">
    <subcellularLocation>
        <location evidence="8">Cytoplasm</location>
    </subcellularLocation>
</comment>
<protein>
    <recommendedName>
        <fullName evidence="8">Probable cytosol aminopeptidase</fullName>
        <ecNumber evidence="8">3.4.11.1</ecNumber>
    </recommendedName>
    <alternativeName>
        <fullName evidence="8">Leucine aminopeptidase</fullName>
        <shortName evidence="8">LAP</shortName>
        <ecNumber evidence="8">3.4.11.10</ecNumber>
    </alternativeName>
    <alternativeName>
        <fullName evidence="8">Leucyl aminopeptidase</fullName>
    </alternativeName>
</protein>
<evidence type="ECO:0000256" key="7">
    <source>
        <dbReference type="ARBA" id="ARBA00049972"/>
    </source>
</evidence>
<dbReference type="GO" id="GO:0030145">
    <property type="term" value="F:manganese ion binding"/>
    <property type="evidence" value="ECO:0007669"/>
    <property type="project" value="UniProtKB-UniRule"/>
</dbReference>
<dbReference type="SUPFAM" id="SSF53187">
    <property type="entry name" value="Zn-dependent exopeptidases"/>
    <property type="match status" value="1"/>
</dbReference>
<accession>A0A1U7M175</accession>
<dbReference type="EMBL" id="MJIH01000001">
    <property type="protein sequence ID" value="OLR65306.1"/>
    <property type="molecule type" value="Genomic_DNA"/>
</dbReference>
<feature type="binding site" evidence="8">
    <location>
        <position position="325"/>
    </location>
    <ligand>
        <name>Mn(2+)</name>
        <dbReference type="ChEBI" id="CHEBI:29035"/>
        <label>1</label>
    </ligand>
</feature>
<dbReference type="Pfam" id="PF02789">
    <property type="entry name" value="Peptidase_M17_N"/>
    <property type="match status" value="1"/>
</dbReference>
<sequence length="475" mass="52708">MIKFNLYKEGGLKVHFIKKNEDINSEFKKFLESKKFDGQFNEILYLPIIEGDSHVFIGLGDDEIDLEDIRNIFFKLGNTLRKNEEHEVEIKMPEFNICNRKTIMAAYEGLRHGEYEFTKKTDVKHKKEDFELTVNYSAFKGPEEKLREGLNKMENIMDGVFLARNLVNERANVIYPESLANIAVEKLENLGVNVCVYEEDEIEKIGMKAFLKVAAGATNRPRLIVMEYKNSDAEKIALVGKGLTYDSGGYNIKSPSGMNYMHCDMGGAGTVIGTMYALAKNKAKVNVVGVIAACENMISGTSYKSGDVIDSMKGLTIEVANTDAEGRITLADAVHYATNDLGAEKIIDLATLTGAVTIALGEVYTGAVTNDEDFYREVLEAAKLSGEKIWAFPYDEDFKKLNNSEVADIKNTSGRDAGSVTAGLFVGEFVKENTPWVHLDIAATAYRNKAKGYLPKNATGIHVKTLNNLLDPIDC</sequence>
<feature type="binding site" evidence="8">
    <location>
        <position position="325"/>
    </location>
    <ligand>
        <name>Mn(2+)</name>
        <dbReference type="ChEBI" id="CHEBI:29035"/>
        <label>2</label>
    </ligand>
</feature>
<organism evidence="10 11">
    <name type="scientific">Peptoniphilus porci</name>
    <dbReference type="NCBI Taxonomy" id="2652280"/>
    <lineage>
        <taxon>Bacteria</taxon>
        <taxon>Bacillati</taxon>
        <taxon>Bacillota</taxon>
        <taxon>Tissierellia</taxon>
        <taxon>Tissierellales</taxon>
        <taxon>Peptoniphilaceae</taxon>
        <taxon>Peptoniphilus</taxon>
    </lineage>
</organism>
<dbReference type="PANTHER" id="PTHR11963">
    <property type="entry name" value="LEUCINE AMINOPEPTIDASE-RELATED"/>
    <property type="match status" value="1"/>
</dbReference>
<dbReference type="InterPro" id="IPR043472">
    <property type="entry name" value="Macro_dom-like"/>
</dbReference>
<reference evidence="10 11" key="1">
    <citation type="journal article" date="2016" name="Appl. Environ. Microbiol.">
        <title>Function and Phylogeny of Bacterial Butyryl Coenzyme A:Acetate Transferases and Their Diversity in the Proximal Colon of Swine.</title>
        <authorList>
            <person name="Trachsel J."/>
            <person name="Bayles D.O."/>
            <person name="Looft T."/>
            <person name="Levine U.Y."/>
            <person name="Allen H.K."/>
        </authorList>
    </citation>
    <scope>NUCLEOTIDE SEQUENCE [LARGE SCALE GENOMIC DNA]</scope>
    <source>
        <strain evidence="10 11">35-6-1</strain>
    </source>
</reference>
<feature type="domain" description="Cytosol aminopeptidase" evidence="9">
    <location>
        <begin position="321"/>
        <end position="328"/>
    </location>
</feature>
<dbReference type="PANTHER" id="PTHR11963:SF23">
    <property type="entry name" value="CYTOSOL AMINOPEPTIDASE"/>
    <property type="match status" value="1"/>
</dbReference>
<comment type="similarity">
    <text evidence="3 8">Belongs to the peptidase M17 family.</text>
</comment>
<comment type="function">
    <text evidence="7 8">Presumably involved in the processing and regular turnover of intracellular proteins. Catalyzes the removal of unsubstituted N-terminal amino acids from various peptides.</text>
</comment>
<keyword evidence="6 8" id="KW-0378">Hydrolase</keyword>
<name>A0A1U7M175_9FIRM</name>
<comment type="catalytic activity">
    <reaction evidence="1 8">
        <text>Release of an N-terminal amino acid, Xaa-|-Yaa-, in which Xaa is preferably Leu, but may be other amino acids including Pro although not Arg or Lys, and Yaa may be Pro. Amino acid amides and methyl esters are also readily hydrolyzed, but rates on arylamides are exceedingly low.</text>
        <dbReference type="EC" id="3.4.11.1"/>
    </reaction>
</comment>
<comment type="cofactor">
    <cofactor evidence="8">
        <name>Mn(2+)</name>
        <dbReference type="ChEBI" id="CHEBI:29035"/>
    </cofactor>
    <text evidence="8">Binds 2 manganese ions per subunit.</text>
</comment>
<feature type="binding site" evidence="8">
    <location>
        <position position="241"/>
    </location>
    <ligand>
        <name>Mn(2+)</name>
        <dbReference type="ChEBI" id="CHEBI:29035"/>
        <label>2</label>
    </ligand>
</feature>
<dbReference type="NCBIfam" id="NF002083">
    <property type="entry name" value="PRK00913.3-5"/>
    <property type="match status" value="1"/>
</dbReference>
<keyword evidence="4 8" id="KW-0031">Aminopeptidase</keyword>
<keyword evidence="8" id="KW-0479">Metal-binding</keyword>
<evidence type="ECO:0000259" key="9">
    <source>
        <dbReference type="PROSITE" id="PS00631"/>
    </source>
</evidence>
<feature type="active site" evidence="8">
    <location>
        <position position="327"/>
    </location>
</feature>
<dbReference type="InterPro" id="IPR011356">
    <property type="entry name" value="Leucine_aapep/pepB"/>
</dbReference>
<dbReference type="Gene3D" id="3.40.630.10">
    <property type="entry name" value="Zn peptidases"/>
    <property type="match status" value="1"/>
</dbReference>
<dbReference type="Proteomes" id="UP000187166">
    <property type="component" value="Unassembled WGS sequence"/>
</dbReference>
<evidence type="ECO:0000256" key="3">
    <source>
        <dbReference type="ARBA" id="ARBA00009528"/>
    </source>
</evidence>
<feature type="active site" evidence="8">
    <location>
        <position position="253"/>
    </location>
</feature>
<dbReference type="PROSITE" id="PS00631">
    <property type="entry name" value="CYTOSOL_AP"/>
    <property type="match status" value="1"/>
</dbReference>
<feature type="binding site" evidence="8">
    <location>
        <position position="246"/>
    </location>
    <ligand>
        <name>Mn(2+)</name>
        <dbReference type="ChEBI" id="CHEBI:29035"/>
        <label>2</label>
    </ligand>
</feature>
<keyword evidence="11" id="KW-1185">Reference proteome</keyword>
<evidence type="ECO:0000256" key="8">
    <source>
        <dbReference type="HAMAP-Rule" id="MF_00181"/>
    </source>
</evidence>
<dbReference type="Pfam" id="PF00883">
    <property type="entry name" value="Peptidase_M17"/>
    <property type="match status" value="1"/>
</dbReference>
<dbReference type="CDD" id="cd00433">
    <property type="entry name" value="Peptidase_M17"/>
    <property type="match status" value="1"/>
</dbReference>
<dbReference type="GO" id="GO:0070006">
    <property type="term" value="F:metalloaminopeptidase activity"/>
    <property type="evidence" value="ECO:0007669"/>
    <property type="project" value="InterPro"/>
</dbReference>
<dbReference type="InterPro" id="IPR000819">
    <property type="entry name" value="Peptidase_M17_C"/>
</dbReference>
<evidence type="ECO:0000256" key="6">
    <source>
        <dbReference type="ARBA" id="ARBA00022801"/>
    </source>
</evidence>
<dbReference type="Gene3D" id="3.40.220.10">
    <property type="entry name" value="Leucine Aminopeptidase, subunit E, domain 1"/>
    <property type="match status" value="1"/>
</dbReference>
<keyword evidence="8" id="KW-0963">Cytoplasm</keyword>
<evidence type="ECO:0000313" key="11">
    <source>
        <dbReference type="Proteomes" id="UP000187166"/>
    </source>
</evidence>
<dbReference type="SUPFAM" id="SSF52949">
    <property type="entry name" value="Macro domain-like"/>
    <property type="match status" value="1"/>
</dbReference>
<evidence type="ECO:0000256" key="4">
    <source>
        <dbReference type="ARBA" id="ARBA00022438"/>
    </source>
</evidence>
<dbReference type="HAMAP" id="MF_00181">
    <property type="entry name" value="Cytosol_peptidase_M17"/>
    <property type="match status" value="1"/>
</dbReference>
<gene>
    <name evidence="8" type="primary">pepA</name>
    <name evidence="10" type="ORF">BIV18_07160</name>
</gene>
<dbReference type="NCBIfam" id="NF002073">
    <property type="entry name" value="PRK00913.1-2"/>
    <property type="match status" value="1"/>
</dbReference>
<evidence type="ECO:0000256" key="1">
    <source>
        <dbReference type="ARBA" id="ARBA00000135"/>
    </source>
</evidence>
<dbReference type="STRING" id="1465756.BIV18_07160"/>
<evidence type="ECO:0000256" key="5">
    <source>
        <dbReference type="ARBA" id="ARBA00022670"/>
    </source>
</evidence>
<dbReference type="GO" id="GO:0005737">
    <property type="term" value="C:cytoplasm"/>
    <property type="evidence" value="ECO:0007669"/>
    <property type="project" value="UniProtKB-SubCell"/>
</dbReference>
<evidence type="ECO:0000256" key="2">
    <source>
        <dbReference type="ARBA" id="ARBA00000967"/>
    </source>
</evidence>
<keyword evidence="8" id="KW-0464">Manganese</keyword>
<dbReference type="PRINTS" id="PR00481">
    <property type="entry name" value="LAMNOPPTDASE"/>
</dbReference>
<feature type="binding site" evidence="8">
    <location>
        <position position="264"/>
    </location>
    <ligand>
        <name>Mn(2+)</name>
        <dbReference type="ChEBI" id="CHEBI:29035"/>
        <label>2</label>
    </ligand>
</feature>
<feature type="binding site" evidence="8">
    <location>
        <position position="246"/>
    </location>
    <ligand>
        <name>Mn(2+)</name>
        <dbReference type="ChEBI" id="CHEBI:29035"/>
        <label>1</label>
    </ligand>
</feature>
<proteinExistence type="inferred from homology"/>
<dbReference type="GO" id="GO:0006508">
    <property type="term" value="P:proteolysis"/>
    <property type="evidence" value="ECO:0007669"/>
    <property type="project" value="UniProtKB-KW"/>
</dbReference>
<evidence type="ECO:0000313" key="10">
    <source>
        <dbReference type="EMBL" id="OLR65306.1"/>
    </source>
</evidence>
<comment type="catalytic activity">
    <reaction evidence="2 8">
        <text>Release of an N-terminal amino acid, preferentially leucine, but not glutamic or aspartic acids.</text>
        <dbReference type="EC" id="3.4.11.10"/>
    </reaction>
</comment>
<dbReference type="InterPro" id="IPR008283">
    <property type="entry name" value="Peptidase_M17_N"/>
</dbReference>
<feature type="binding site" evidence="8">
    <location>
        <position position="323"/>
    </location>
    <ligand>
        <name>Mn(2+)</name>
        <dbReference type="ChEBI" id="CHEBI:29035"/>
        <label>1</label>
    </ligand>
</feature>
<comment type="caution">
    <text evidence="10">The sequence shown here is derived from an EMBL/GenBank/DDBJ whole genome shotgun (WGS) entry which is preliminary data.</text>
</comment>
<dbReference type="InterPro" id="IPR023042">
    <property type="entry name" value="Peptidase_M17_leu_NH2_pept"/>
</dbReference>
<dbReference type="EC" id="3.4.11.10" evidence="8"/>
<dbReference type="EC" id="3.4.11.1" evidence="8"/>
<keyword evidence="5 8" id="KW-0645">Protease</keyword>